<protein>
    <submittedName>
        <fullName evidence="1">Uncharacterized protein</fullName>
    </submittedName>
</protein>
<dbReference type="EMBL" id="ADBY01000054">
    <property type="protein sequence ID" value="EFE94437.1"/>
    <property type="molecule type" value="Genomic_DNA"/>
</dbReference>
<keyword evidence="2" id="KW-1185">Reference proteome</keyword>
<evidence type="ECO:0000313" key="1">
    <source>
        <dbReference type="EMBL" id="EFE94437.1"/>
    </source>
</evidence>
<dbReference type="STRING" id="667129.HMPREF0758_4011"/>
<comment type="caution">
    <text evidence="1">The sequence shown here is derived from an EMBL/GenBank/DDBJ whole genome shotgun (WGS) entry which is preliminary data.</text>
</comment>
<accession>D4E761</accession>
<organism evidence="1 2">
    <name type="scientific">Serratia odorifera DSM 4582</name>
    <dbReference type="NCBI Taxonomy" id="667129"/>
    <lineage>
        <taxon>Bacteria</taxon>
        <taxon>Pseudomonadati</taxon>
        <taxon>Pseudomonadota</taxon>
        <taxon>Gammaproteobacteria</taxon>
        <taxon>Enterobacterales</taxon>
        <taxon>Yersiniaceae</taxon>
        <taxon>Serratia</taxon>
    </lineage>
</organism>
<proteinExistence type="predicted"/>
<dbReference type="HOGENOM" id="CLU_3084647_0_0_6"/>
<reference evidence="1 2" key="1">
    <citation type="submission" date="2010-01" db="EMBL/GenBank/DDBJ databases">
        <authorList>
            <person name="Muzny D."/>
            <person name="Qin X."/>
            <person name="Deng J."/>
            <person name="Jiang H."/>
            <person name="Liu Y."/>
            <person name="Qu J."/>
            <person name="Song X.-Z."/>
            <person name="Zhang L."/>
            <person name="Thornton R."/>
            <person name="Coyle M."/>
            <person name="Francisco L."/>
            <person name="Jackson L."/>
            <person name="Javaid M."/>
            <person name="Korchina V."/>
            <person name="Kovar C."/>
            <person name="Mata R."/>
            <person name="Mathew T."/>
            <person name="Ngo R."/>
            <person name="Nguyen L."/>
            <person name="Nguyen N."/>
            <person name="Okwuonu G."/>
            <person name="Ongeri F."/>
            <person name="Pham C."/>
            <person name="Simmons D."/>
            <person name="Wilczek-Boney K."/>
            <person name="Hale W."/>
            <person name="Jakkamsetti A."/>
            <person name="Pham P."/>
            <person name="Ruth R."/>
            <person name="San Lucas F."/>
            <person name="Warren J."/>
            <person name="Zhang J."/>
            <person name="Zhao Z."/>
            <person name="Zhou C."/>
            <person name="Zhu D."/>
            <person name="Lee S."/>
            <person name="Bess C."/>
            <person name="Blankenburg K."/>
            <person name="Forbes L."/>
            <person name="Fu Q."/>
            <person name="Gubbala S."/>
            <person name="Hirani K."/>
            <person name="Jayaseelan J.C."/>
            <person name="Lara F."/>
            <person name="Munidasa M."/>
            <person name="Palculict T."/>
            <person name="Patil S."/>
            <person name="Pu L.-L."/>
            <person name="Saada N."/>
            <person name="Tang L."/>
            <person name="Weissenberger G."/>
            <person name="Zhu Y."/>
            <person name="Hemphill L."/>
            <person name="Shang Y."/>
            <person name="Youmans B."/>
            <person name="Ayvaz T."/>
            <person name="Ross M."/>
            <person name="Santibanez J."/>
            <person name="Aqrawi P."/>
            <person name="Gross S."/>
            <person name="Joshi V."/>
            <person name="Fowler G."/>
            <person name="Nazareth L."/>
            <person name="Reid J."/>
            <person name="Worley K."/>
            <person name="Petrosino J."/>
            <person name="Highlander S."/>
            <person name="Gibbs R."/>
        </authorList>
    </citation>
    <scope>NUCLEOTIDE SEQUENCE [LARGE SCALE GENOMIC DNA]</scope>
    <source>
        <strain evidence="1 2">DSM 4582</strain>
    </source>
</reference>
<sequence length="52" mass="5955">MCIFQPAILNGVPGANKTSLSRTTIKTHRYPQQSFTIYETGSKRHFCKVSYF</sequence>
<dbReference type="AlphaFoldDB" id="D4E761"/>
<gene>
    <name evidence="1" type="ORF">HMPREF0758_4011</name>
</gene>
<name>D4E761_SEROD</name>
<evidence type="ECO:0000313" key="2">
    <source>
        <dbReference type="Proteomes" id="UP000005723"/>
    </source>
</evidence>
<dbReference type="Proteomes" id="UP000005723">
    <property type="component" value="Unassembled WGS sequence"/>
</dbReference>